<dbReference type="Gene3D" id="1.25.40.390">
    <property type="match status" value="1"/>
</dbReference>
<dbReference type="RefSeq" id="WP_006800769.1">
    <property type="nucleotide sequence ID" value="NZ_GL891987.1"/>
</dbReference>
<dbReference type="OrthoDB" id="5694214at2"/>
<evidence type="ECO:0000256" key="1">
    <source>
        <dbReference type="ARBA" id="ARBA00004442"/>
    </source>
</evidence>
<feature type="signal peptide" evidence="6">
    <location>
        <begin position="1"/>
        <end position="19"/>
    </location>
</feature>
<evidence type="ECO:0000256" key="2">
    <source>
        <dbReference type="ARBA" id="ARBA00006275"/>
    </source>
</evidence>
<comment type="subcellular location">
    <subcellularLocation>
        <location evidence="1">Cell outer membrane</location>
    </subcellularLocation>
</comment>
<evidence type="ECO:0000259" key="7">
    <source>
        <dbReference type="Pfam" id="PF07980"/>
    </source>
</evidence>
<keyword evidence="3 6" id="KW-0732">Signal</keyword>
<dbReference type="HOGENOM" id="CLU_015553_1_2_10"/>
<gene>
    <name evidence="9" type="ORF">HMPREF9455_03236</name>
</gene>
<dbReference type="SUPFAM" id="SSF48452">
    <property type="entry name" value="TPR-like"/>
    <property type="match status" value="1"/>
</dbReference>
<accession>F5J1L9</accession>
<evidence type="ECO:0000313" key="10">
    <source>
        <dbReference type="Proteomes" id="UP000004913"/>
    </source>
</evidence>
<dbReference type="InterPro" id="IPR033985">
    <property type="entry name" value="SusD-like_N"/>
</dbReference>
<dbReference type="Proteomes" id="UP000004913">
    <property type="component" value="Unassembled WGS sequence"/>
</dbReference>
<reference evidence="9 10" key="1">
    <citation type="submission" date="2011-04" db="EMBL/GenBank/DDBJ databases">
        <title>The Genome Sequence of Dysgonomonas gadei ATCC BAA-286.</title>
        <authorList>
            <consortium name="The Broad Institute Genome Sequencing Platform"/>
            <person name="Earl A."/>
            <person name="Ward D."/>
            <person name="Feldgarden M."/>
            <person name="Gevers D."/>
            <person name="Pudlo N."/>
            <person name="Martens E."/>
            <person name="Allen-Vercoe E."/>
            <person name="Young S.K."/>
            <person name="Zeng Q."/>
            <person name="Gargeya S."/>
            <person name="Fitzgerald M."/>
            <person name="Haas B."/>
            <person name="Abouelleil A."/>
            <person name="Alvarado L."/>
            <person name="Arachchi H.M."/>
            <person name="Berlin A."/>
            <person name="Brown A."/>
            <person name="Chapman S.B."/>
            <person name="Chen Z."/>
            <person name="Dunbar C."/>
            <person name="Freedman E."/>
            <person name="Gearin G."/>
            <person name="Gellesch M."/>
            <person name="Goldberg J."/>
            <person name="Griggs A."/>
            <person name="Gujja S."/>
            <person name="Heiman D."/>
            <person name="Howarth C."/>
            <person name="Larson L."/>
            <person name="Lui A."/>
            <person name="MacDonald P.J.P."/>
            <person name="Mehta T."/>
            <person name="Montmayeur A."/>
            <person name="Murphy C."/>
            <person name="Neiman D."/>
            <person name="Pearson M."/>
            <person name="Priest M."/>
            <person name="Roberts A."/>
            <person name="Saif S."/>
            <person name="Shea T."/>
            <person name="Shenoy N."/>
            <person name="Sisk P."/>
            <person name="Stolte C."/>
            <person name="Sykes S."/>
            <person name="Yandava C."/>
            <person name="Wortman J."/>
            <person name="Nusbaum C."/>
            <person name="Birren B."/>
        </authorList>
    </citation>
    <scope>NUCLEOTIDE SEQUENCE [LARGE SCALE GENOMIC DNA]</scope>
    <source>
        <strain evidence="9 10">ATCC BAA-286</strain>
    </source>
</reference>
<feature type="domain" description="RagB/SusD" evidence="7">
    <location>
        <begin position="328"/>
        <end position="538"/>
    </location>
</feature>
<feature type="domain" description="SusD-like N-terminal" evidence="8">
    <location>
        <begin position="89"/>
        <end position="229"/>
    </location>
</feature>
<keyword evidence="5" id="KW-0998">Cell outer membrane</keyword>
<evidence type="ECO:0008006" key="11">
    <source>
        <dbReference type="Google" id="ProtNLM"/>
    </source>
</evidence>
<proteinExistence type="inferred from homology"/>
<comment type="caution">
    <text evidence="9">The sequence shown here is derived from an EMBL/GenBank/DDBJ whole genome shotgun (WGS) entry which is preliminary data.</text>
</comment>
<dbReference type="AlphaFoldDB" id="F5J1L9"/>
<evidence type="ECO:0000313" key="9">
    <source>
        <dbReference type="EMBL" id="EGK00388.1"/>
    </source>
</evidence>
<keyword evidence="4" id="KW-0472">Membrane</keyword>
<evidence type="ECO:0000256" key="6">
    <source>
        <dbReference type="SAM" id="SignalP"/>
    </source>
</evidence>
<evidence type="ECO:0000256" key="3">
    <source>
        <dbReference type="ARBA" id="ARBA00022729"/>
    </source>
</evidence>
<protein>
    <recommendedName>
        <fullName evidence="11">RagB/SusD domain-containing protein</fullName>
    </recommendedName>
</protein>
<dbReference type="InterPro" id="IPR011990">
    <property type="entry name" value="TPR-like_helical_dom_sf"/>
</dbReference>
<dbReference type="Pfam" id="PF07980">
    <property type="entry name" value="SusD_RagB"/>
    <property type="match status" value="1"/>
</dbReference>
<evidence type="ECO:0000259" key="8">
    <source>
        <dbReference type="Pfam" id="PF14322"/>
    </source>
</evidence>
<feature type="chain" id="PRO_5003329080" description="RagB/SusD domain-containing protein" evidence="6">
    <location>
        <begin position="20"/>
        <end position="540"/>
    </location>
</feature>
<evidence type="ECO:0000256" key="4">
    <source>
        <dbReference type="ARBA" id="ARBA00023136"/>
    </source>
</evidence>
<sequence>MKKIVKYISMAFISSLVLASCTDLDETVYHNHTTTNFYTSKEEVISAVLRPYTHSGATFVCQSRENVWRLNELSADQLAWPQKGIHGYDNAKWIQLHYHTWATTHDQVKGCWNLIFMGLGFCNSGIENLEAREASSMGITEAERLAYIAELKANRAYYYLNAMNIWGNVPIVTSVGEVQYPPTNSRQEVFNFVESELLSVINDIPLMTNKNSGRLTKAAAYALLADLYLNAEVYTGTPRWDDCITYCNKIIAGEGGSQQGTMKLDEDILTTYSTTNTTSSYENIFVMSYDYQLTTTRCGWSGDFYHFRQRYINGGNRDGNNGVVVIPTAYDAFDDRDLRKKEWMLIGPQYQYGTSIPQNGTVEYANEPLVFVNEIRKKKAGGTESSMTTGEENSGARFHKYREDIFGSTNFCSNDWVLYRLTEIYYMKAEALMRKNGGTATQEAVDLINETRERAFTAEDWPAMKYTTTTLTMDELLAERGREFIFEGKRRTDLIRFGKFLTGSWWDHTPTNSSHLLLFPIPYDQMMVNPGLVQNPGYTN</sequence>
<dbReference type="PROSITE" id="PS51257">
    <property type="entry name" value="PROKAR_LIPOPROTEIN"/>
    <property type="match status" value="1"/>
</dbReference>
<dbReference type="InterPro" id="IPR012944">
    <property type="entry name" value="SusD_RagB_dom"/>
</dbReference>
<organism evidence="9 10">
    <name type="scientific">Dysgonomonas gadei ATCC BAA-286</name>
    <dbReference type="NCBI Taxonomy" id="742766"/>
    <lineage>
        <taxon>Bacteria</taxon>
        <taxon>Pseudomonadati</taxon>
        <taxon>Bacteroidota</taxon>
        <taxon>Bacteroidia</taxon>
        <taxon>Bacteroidales</taxon>
        <taxon>Dysgonomonadaceae</taxon>
        <taxon>Dysgonomonas</taxon>
    </lineage>
</organism>
<dbReference type="eggNOG" id="COG3637">
    <property type="taxonomic scope" value="Bacteria"/>
</dbReference>
<dbReference type="GO" id="GO:0009279">
    <property type="term" value="C:cell outer membrane"/>
    <property type="evidence" value="ECO:0007669"/>
    <property type="project" value="UniProtKB-SubCell"/>
</dbReference>
<dbReference type="EMBL" id="ADLV01000037">
    <property type="protein sequence ID" value="EGK00388.1"/>
    <property type="molecule type" value="Genomic_DNA"/>
</dbReference>
<evidence type="ECO:0000256" key="5">
    <source>
        <dbReference type="ARBA" id="ARBA00023237"/>
    </source>
</evidence>
<keyword evidence="10" id="KW-1185">Reference proteome</keyword>
<dbReference type="STRING" id="742766.HMPREF9455_03236"/>
<name>F5J1L9_9BACT</name>
<comment type="similarity">
    <text evidence="2">Belongs to the SusD family.</text>
</comment>
<dbReference type="Pfam" id="PF14322">
    <property type="entry name" value="SusD-like_3"/>
    <property type="match status" value="1"/>
</dbReference>